<organism evidence="2 3">
    <name type="scientific">Tropicibacter naphthalenivorans</name>
    <dbReference type="NCBI Taxonomy" id="441103"/>
    <lineage>
        <taxon>Bacteria</taxon>
        <taxon>Pseudomonadati</taxon>
        <taxon>Pseudomonadota</taxon>
        <taxon>Alphaproteobacteria</taxon>
        <taxon>Rhodobacterales</taxon>
        <taxon>Roseobacteraceae</taxon>
        <taxon>Tropicibacter</taxon>
    </lineage>
</organism>
<feature type="domain" description="Bacteriophage Mu GpT" evidence="1">
    <location>
        <begin position="10"/>
        <end position="296"/>
    </location>
</feature>
<proteinExistence type="predicted"/>
<dbReference type="STRING" id="441103.TRN7648_03112"/>
<evidence type="ECO:0000313" key="3">
    <source>
        <dbReference type="Proteomes" id="UP000054935"/>
    </source>
</evidence>
<dbReference type="InterPro" id="IPR018774">
    <property type="entry name" value="Phage_Mu_GpT"/>
</dbReference>
<name>A0A0N7M0K5_9RHOB</name>
<accession>A0A0N7M0K5</accession>
<reference evidence="2 3" key="1">
    <citation type="submission" date="2015-09" db="EMBL/GenBank/DDBJ databases">
        <authorList>
            <consortium name="Swine Surveillance"/>
        </authorList>
    </citation>
    <scope>NUCLEOTIDE SEQUENCE [LARGE SCALE GENOMIC DNA]</scope>
    <source>
        <strain evidence="2 3">CECT 7648</strain>
    </source>
</reference>
<dbReference type="Proteomes" id="UP000054935">
    <property type="component" value="Unassembled WGS sequence"/>
</dbReference>
<dbReference type="RefSeq" id="WP_058248575.1">
    <property type="nucleotide sequence ID" value="NZ_CYSE01000006.1"/>
</dbReference>
<gene>
    <name evidence="2" type="ORF">TRN7648_03112</name>
</gene>
<dbReference type="Pfam" id="PF10124">
    <property type="entry name" value="Mu-like_gpT"/>
    <property type="match status" value="1"/>
</dbReference>
<evidence type="ECO:0000313" key="2">
    <source>
        <dbReference type="EMBL" id="CUH80721.1"/>
    </source>
</evidence>
<keyword evidence="3" id="KW-1185">Reference proteome</keyword>
<protein>
    <submittedName>
        <fullName evidence="2">Mu-like prophage major head subunit gpT</fullName>
    </submittedName>
</protein>
<sequence>MIVNASNLALAFKGFKSVYTDAFLNAPVDWDKIAMVVNSDGSEEEYGWLGAFPQLREWIGPREVKSLTAHGFAIRNRKFESTISVSREKIEDDKLGVFKPMFSEMGQLAKTHPEEMIFALLAAGFDTECFDGQNYFDTDHPGFDKNVEETTYSNMQDGTGEPWFLLDTSRAVRPIIWQERVKYEFTEITAANDTHVFLQDEYVYGVRARVNAGFGLWQLAFGSKAELNTDNYASARAAMMNFRSSEGRILGVKPKLLLVPPSMESAALKLVNSDLGSGGETNEWKGTADLIVTPYLAA</sequence>
<dbReference type="AlphaFoldDB" id="A0A0N7M0K5"/>
<dbReference type="EMBL" id="CYSE01000006">
    <property type="protein sequence ID" value="CUH80721.1"/>
    <property type="molecule type" value="Genomic_DNA"/>
</dbReference>
<dbReference type="OrthoDB" id="9804833at2"/>
<evidence type="ECO:0000259" key="1">
    <source>
        <dbReference type="Pfam" id="PF10124"/>
    </source>
</evidence>